<name>A0ACB5UJ80_9FIRM</name>
<gene>
    <name evidence="1" type="ORF">AN2V17_19240</name>
</gene>
<dbReference type="Proteomes" id="UP001374599">
    <property type="component" value="Unassembled WGS sequence"/>
</dbReference>
<protein>
    <submittedName>
        <fullName evidence="1">Sugar ABC transporter ATP-binding protein</fullName>
    </submittedName>
</protein>
<comment type="caution">
    <text evidence="1">The sequence shown here is derived from an EMBL/GenBank/DDBJ whole genome shotgun (WGS) entry which is preliminary data.</text>
</comment>
<evidence type="ECO:0000313" key="2">
    <source>
        <dbReference type="Proteomes" id="UP001374599"/>
    </source>
</evidence>
<sequence length="498" mass="56216">MTANEILRLENISKAFSGVSVLRDINFSIQKGEVHAILGANGAGKSTLMKIISGVHKPTEGNVIYKGKRVTFNSPIEAQNQGIGIIYQELSIVKTLDVISNVFLGKEDVKRGFLNKKDMEKKYFDICKELKFNIKPYDKVSKLSISQQQVIEIMKVISNEAEIIIMDEPTTSLSESEKDSLFETIRQLKEKGKTILYISHMLDEIYRICDRMTVIRDGEYIGTYITDKTPKDTLISYMTGIDNINKTVNSSKKDKSKEEVVLELKNIVRDKVLDNISFKLHKGEILGIGGLVGAGRTELTQVIYGIDAYDSGDIYLNNKKIKISSPIDAIKNGIGLIPEDRKHLGLILKHEVYKNSTIIQLDKMKKFGFLSKKKEQNFIEKAIKDLSIKVESIKTKASNLSGGNQQKVVVSKWMDKDLQVLIFDEPTKGIDVSAKEDIFKIMVEFAEKGYGIIFISSDLEEVERLSDRVLIMRKGRIVKELRGKDITIEQINYQTLNG</sequence>
<dbReference type="EMBL" id="BTPU01000028">
    <property type="protein sequence ID" value="GMQ62692.1"/>
    <property type="molecule type" value="Genomic_DNA"/>
</dbReference>
<keyword evidence="1" id="KW-0067">ATP-binding</keyword>
<accession>A0ACB5UJ80</accession>
<proteinExistence type="predicted"/>
<organism evidence="1 2">
    <name type="scientific">Vallitalea maricola</name>
    <dbReference type="NCBI Taxonomy" id="3074433"/>
    <lineage>
        <taxon>Bacteria</taxon>
        <taxon>Bacillati</taxon>
        <taxon>Bacillota</taxon>
        <taxon>Clostridia</taxon>
        <taxon>Lachnospirales</taxon>
        <taxon>Vallitaleaceae</taxon>
        <taxon>Vallitalea</taxon>
    </lineage>
</organism>
<keyword evidence="1" id="KW-0547">Nucleotide-binding</keyword>
<keyword evidence="2" id="KW-1185">Reference proteome</keyword>
<reference evidence="1" key="1">
    <citation type="submission" date="2023-09" db="EMBL/GenBank/DDBJ databases">
        <title>Vallitalea sediminicola and Vallitalea maricola sp. nov., anaerobic bacteria isolated from marine sediment.</title>
        <authorList>
            <person name="Hirano S."/>
            <person name="Maeda A."/>
            <person name="Terahara T."/>
            <person name="Mori K."/>
            <person name="Hamada M."/>
            <person name="Matsumoto R."/>
            <person name="Kobayashi T."/>
        </authorList>
    </citation>
    <scope>NUCLEOTIDE SEQUENCE</scope>
    <source>
        <strain evidence="1">AN17-2</strain>
    </source>
</reference>
<evidence type="ECO:0000313" key="1">
    <source>
        <dbReference type="EMBL" id="GMQ62692.1"/>
    </source>
</evidence>